<dbReference type="RefSeq" id="WP_377797842.1">
    <property type="nucleotide sequence ID" value="NZ_JBHSLW010000010.1"/>
</dbReference>
<evidence type="ECO:0000313" key="1">
    <source>
        <dbReference type="EMBL" id="MFC5419842.1"/>
    </source>
</evidence>
<comment type="caution">
    <text evidence="1">The sequence shown here is derived from an EMBL/GenBank/DDBJ whole genome shotgun (WGS) entry which is preliminary data.</text>
</comment>
<keyword evidence="2" id="KW-1185">Reference proteome</keyword>
<proteinExistence type="predicted"/>
<sequence>MPYTDPLESLLQREEDLRHEIARRLVEEAGAPPPPTLSAKHLAAADAAIAAWEEQGEEEWDQRAFRPIGPLQALLAEHWEIVERIVDERDRRLG</sequence>
<organism evidence="1 2">
    <name type="scientific">Bosea eneae</name>
    <dbReference type="NCBI Taxonomy" id="151454"/>
    <lineage>
        <taxon>Bacteria</taxon>
        <taxon>Pseudomonadati</taxon>
        <taxon>Pseudomonadota</taxon>
        <taxon>Alphaproteobacteria</taxon>
        <taxon>Hyphomicrobiales</taxon>
        <taxon>Boseaceae</taxon>
        <taxon>Bosea</taxon>
    </lineage>
</organism>
<gene>
    <name evidence="1" type="ORF">ACFPOB_09725</name>
</gene>
<dbReference type="Proteomes" id="UP001596053">
    <property type="component" value="Unassembled WGS sequence"/>
</dbReference>
<evidence type="ECO:0000313" key="2">
    <source>
        <dbReference type="Proteomes" id="UP001596053"/>
    </source>
</evidence>
<accession>A0ABW0IQ78</accession>
<reference evidence="2" key="1">
    <citation type="journal article" date="2019" name="Int. J. Syst. Evol. Microbiol.">
        <title>The Global Catalogue of Microorganisms (GCM) 10K type strain sequencing project: providing services to taxonomists for standard genome sequencing and annotation.</title>
        <authorList>
            <consortium name="The Broad Institute Genomics Platform"/>
            <consortium name="The Broad Institute Genome Sequencing Center for Infectious Disease"/>
            <person name="Wu L."/>
            <person name="Ma J."/>
        </authorList>
    </citation>
    <scope>NUCLEOTIDE SEQUENCE [LARGE SCALE GENOMIC DNA]</scope>
    <source>
        <strain evidence="2">NCAIM B.01391</strain>
    </source>
</reference>
<protein>
    <submittedName>
        <fullName evidence="1">Uncharacterized protein</fullName>
    </submittedName>
</protein>
<name>A0ABW0IQ78_9HYPH</name>
<dbReference type="EMBL" id="JBHSLW010000010">
    <property type="protein sequence ID" value="MFC5419842.1"/>
    <property type="molecule type" value="Genomic_DNA"/>
</dbReference>